<organism evidence="1">
    <name type="scientific">Culex pipiens</name>
    <name type="common">House mosquito</name>
    <dbReference type="NCBI Taxonomy" id="7175"/>
    <lineage>
        <taxon>Eukaryota</taxon>
        <taxon>Metazoa</taxon>
        <taxon>Ecdysozoa</taxon>
        <taxon>Arthropoda</taxon>
        <taxon>Hexapoda</taxon>
        <taxon>Insecta</taxon>
        <taxon>Pterygota</taxon>
        <taxon>Neoptera</taxon>
        <taxon>Endopterygota</taxon>
        <taxon>Diptera</taxon>
        <taxon>Nematocera</taxon>
        <taxon>Culicoidea</taxon>
        <taxon>Culicidae</taxon>
        <taxon>Culicinae</taxon>
        <taxon>Culicini</taxon>
        <taxon>Culex</taxon>
        <taxon>Culex</taxon>
    </lineage>
</organism>
<accession>A0A8D8BGZ7</accession>
<evidence type="ECO:0000313" key="1">
    <source>
        <dbReference type="EMBL" id="CAG6473305.1"/>
    </source>
</evidence>
<reference evidence="1" key="1">
    <citation type="submission" date="2021-05" db="EMBL/GenBank/DDBJ databases">
        <authorList>
            <person name="Alioto T."/>
            <person name="Alioto T."/>
            <person name="Gomez Garrido J."/>
        </authorList>
    </citation>
    <scope>NUCLEOTIDE SEQUENCE</scope>
</reference>
<dbReference type="EMBL" id="HBUE01072603">
    <property type="protein sequence ID" value="CAG6473307.1"/>
    <property type="molecule type" value="Transcribed_RNA"/>
</dbReference>
<protein>
    <submittedName>
        <fullName evidence="1">(northern house mosquito) hypothetical protein</fullName>
    </submittedName>
</protein>
<name>A0A8D8BGZ7_CULPI</name>
<sequence>MLLLRDYVNCHFDVCDCHERGGTCGRELLHDIKISRARVWWRCRDVVLHRDNVSSRHVHSRCGRNRTDVHGTVAVNIRRLHQGPIGDVQQLSRVRHGSALCNGADRLSGCQIRQQVRNRGAGLCHLLHHRGLRRYLQQHRWQR</sequence>
<dbReference type="EMBL" id="HBUE01072602">
    <property type="protein sequence ID" value="CAG6473305.1"/>
    <property type="molecule type" value="Transcribed_RNA"/>
</dbReference>
<dbReference type="AlphaFoldDB" id="A0A8D8BGZ7"/>
<dbReference type="EMBL" id="HBUE01223404">
    <property type="protein sequence ID" value="CAG6540676.1"/>
    <property type="molecule type" value="Transcribed_RNA"/>
</dbReference>
<proteinExistence type="predicted"/>
<dbReference type="EMBL" id="HBUE01330074">
    <property type="protein sequence ID" value="CAG6592747.1"/>
    <property type="molecule type" value="Transcribed_RNA"/>
</dbReference>